<evidence type="ECO:0000313" key="3">
    <source>
        <dbReference type="Proteomes" id="UP000799766"/>
    </source>
</evidence>
<keyword evidence="3" id="KW-1185">Reference proteome</keyword>
<dbReference type="EMBL" id="MU001693">
    <property type="protein sequence ID" value="KAF2454177.1"/>
    <property type="molecule type" value="Genomic_DNA"/>
</dbReference>
<dbReference type="AlphaFoldDB" id="A0A6A6NRP7"/>
<accession>A0A6A6NRP7</accession>
<proteinExistence type="predicted"/>
<feature type="region of interest" description="Disordered" evidence="1">
    <location>
        <begin position="49"/>
        <end position="73"/>
    </location>
</feature>
<gene>
    <name evidence="2" type="ORF">BDY21DRAFT_354305</name>
</gene>
<protein>
    <submittedName>
        <fullName evidence="2">Uncharacterized protein</fullName>
    </submittedName>
</protein>
<dbReference type="OrthoDB" id="3497519at2759"/>
<sequence length="183" mass="20898">MLVLGGCPTLSLHRLEGLYFDADGNGTCATNPANVGDWMGNYVTVLLMPEPDRGDENDSEGNPTVPNPAERFPRPDEELAWAMPLEHVAKFWTDRFWNEDVERFPSDAFQVRPRVAWVQENRLPGKPFRYFVADKSTFGLTSPRPPDSGEWGYTRHGYLISRGNWNTVSRPPIEHENLRMRHA</sequence>
<reference evidence="2" key="1">
    <citation type="journal article" date="2020" name="Stud. Mycol.">
        <title>101 Dothideomycetes genomes: a test case for predicting lifestyles and emergence of pathogens.</title>
        <authorList>
            <person name="Haridas S."/>
            <person name="Albert R."/>
            <person name="Binder M."/>
            <person name="Bloem J."/>
            <person name="Labutti K."/>
            <person name="Salamov A."/>
            <person name="Andreopoulos B."/>
            <person name="Baker S."/>
            <person name="Barry K."/>
            <person name="Bills G."/>
            <person name="Bluhm B."/>
            <person name="Cannon C."/>
            <person name="Castanera R."/>
            <person name="Culley D."/>
            <person name="Daum C."/>
            <person name="Ezra D."/>
            <person name="Gonzalez J."/>
            <person name="Henrissat B."/>
            <person name="Kuo A."/>
            <person name="Liang C."/>
            <person name="Lipzen A."/>
            <person name="Lutzoni F."/>
            <person name="Magnuson J."/>
            <person name="Mondo S."/>
            <person name="Nolan M."/>
            <person name="Ohm R."/>
            <person name="Pangilinan J."/>
            <person name="Park H.-J."/>
            <person name="Ramirez L."/>
            <person name="Alfaro M."/>
            <person name="Sun H."/>
            <person name="Tritt A."/>
            <person name="Yoshinaga Y."/>
            <person name="Zwiers L.-H."/>
            <person name="Turgeon B."/>
            <person name="Goodwin S."/>
            <person name="Spatafora J."/>
            <person name="Crous P."/>
            <person name="Grigoriev I."/>
        </authorList>
    </citation>
    <scope>NUCLEOTIDE SEQUENCE</scope>
    <source>
        <strain evidence="2">ATCC 16933</strain>
    </source>
</reference>
<evidence type="ECO:0000313" key="2">
    <source>
        <dbReference type="EMBL" id="KAF2454177.1"/>
    </source>
</evidence>
<name>A0A6A6NRP7_9PEZI</name>
<evidence type="ECO:0000256" key="1">
    <source>
        <dbReference type="SAM" id="MobiDB-lite"/>
    </source>
</evidence>
<organism evidence="2 3">
    <name type="scientific">Lineolata rhizophorae</name>
    <dbReference type="NCBI Taxonomy" id="578093"/>
    <lineage>
        <taxon>Eukaryota</taxon>
        <taxon>Fungi</taxon>
        <taxon>Dikarya</taxon>
        <taxon>Ascomycota</taxon>
        <taxon>Pezizomycotina</taxon>
        <taxon>Dothideomycetes</taxon>
        <taxon>Dothideomycetes incertae sedis</taxon>
        <taxon>Lineolatales</taxon>
        <taxon>Lineolataceae</taxon>
        <taxon>Lineolata</taxon>
    </lineage>
</organism>
<dbReference type="Proteomes" id="UP000799766">
    <property type="component" value="Unassembled WGS sequence"/>
</dbReference>